<sequence length="555" mass="58183">MTRADLITRRPMALSLVASAAALALAAGAAPAVAAQAAAAPGIGSAVTDPQQRGSFTVGAWTDTPGATITKVSAVVRDGSTVVAEVPDLAETAPGSGRYQVPAAGLLKLTEDDGTIPQLGRYAIDVTAEESTGTRSTRQNAGTLDFTMRLHAAGLSSARPTWETRGTTVKGTLVAVQPGSNDQVPLPGREIGLSLGDYSGDTTPDPAGTVTTGADGTFSTLLPIARYNRVVNLRHTMRENGVDDTLTAESGFISPDWRTIDITAAPDKKRVLPGQKVTLTGRATHEGRPAGGIDLQATVTGNRAPMTTDAQGNFSVTLTPAPGAEYNSPWSVYGDGVYENGSTRGNLEVPQEVTIRPGLSLASNGTVTAKGTLRTTYITGEHAYGSQILRLEHSADKRTWKTLASREVSISSSQWNTFNFTARGGNGYYRLATSTSAEFVGTATSPVPLSRISTRLTTANATPEPVKKGATLTVAATLTERSGSTWRPLAQHWATLSFLPKGSTKWSIAGHVRADAKGKAVMKVRAGADGYWRFTYTGSSRHYDAAGASDYVDVR</sequence>
<evidence type="ECO:0008006" key="4">
    <source>
        <dbReference type="Google" id="ProtNLM"/>
    </source>
</evidence>
<feature type="chain" id="PRO_5039555749" description="Htaa domain protein" evidence="1">
    <location>
        <begin position="35"/>
        <end position="555"/>
    </location>
</feature>
<dbReference type="AlphaFoldDB" id="A0A7G3UFK2"/>
<reference evidence="2 3" key="1">
    <citation type="journal article" date="2012" name="J. Bacteriol.">
        <title>Draft genome of Streptomyces tsukubaensis NRRL 18488, the producer of the clinically important immunosuppressant tacrolimus (FK506).</title>
        <authorList>
            <person name="Barreiro C."/>
            <person name="Prieto C."/>
            <person name="Sola-Landa A."/>
            <person name="Solera E."/>
            <person name="Martinez-Castro M."/>
            <person name="Perez-Redondo R."/>
            <person name="Garcia-Estrada C."/>
            <person name="Aparicio J.F."/>
            <person name="Fernandez-Martinez L.T."/>
            <person name="Santos-Aberturas J."/>
            <person name="Salehi-Najafabadi Z."/>
            <person name="Rodriguez-Garcia A."/>
            <person name="Tauch A."/>
            <person name="Martin J.F."/>
        </authorList>
    </citation>
    <scope>NUCLEOTIDE SEQUENCE [LARGE SCALE GENOMIC DNA]</scope>
    <source>
        <strain evidence="3">DSM 42081 / NBRC 108919 / NRRL 18488 / 9993</strain>
    </source>
</reference>
<evidence type="ECO:0000256" key="1">
    <source>
        <dbReference type="SAM" id="SignalP"/>
    </source>
</evidence>
<evidence type="ECO:0000313" key="3">
    <source>
        <dbReference type="Proteomes" id="UP000005940"/>
    </source>
</evidence>
<organism evidence="2 3">
    <name type="scientific">Streptomyces tsukubensis (strain DSM 42081 / NBRC 108919 / NRRL 18488 / 9993)</name>
    <dbReference type="NCBI Taxonomy" id="1114943"/>
    <lineage>
        <taxon>Bacteria</taxon>
        <taxon>Bacillati</taxon>
        <taxon>Actinomycetota</taxon>
        <taxon>Actinomycetes</taxon>
        <taxon>Kitasatosporales</taxon>
        <taxon>Streptomycetaceae</taxon>
        <taxon>Streptomyces</taxon>
    </lineage>
</organism>
<dbReference type="EMBL" id="CP029159">
    <property type="protein sequence ID" value="QKM69116.1"/>
    <property type="molecule type" value="Genomic_DNA"/>
</dbReference>
<dbReference type="Proteomes" id="UP000005940">
    <property type="component" value="Chromosome"/>
</dbReference>
<dbReference type="PROSITE" id="PS51318">
    <property type="entry name" value="TAT"/>
    <property type="match status" value="1"/>
</dbReference>
<evidence type="ECO:0000313" key="2">
    <source>
        <dbReference type="EMBL" id="QKM69116.1"/>
    </source>
</evidence>
<accession>A0A7G3UFK2</accession>
<feature type="signal peptide" evidence="1">
    <location>
        <begin position="1"/>
        <end position="34"/>
    </location>
</feature>
<keyword evidence="1" id="KW-0732">Signal</keyword>
<protein>
    <recommendedName>
        <fullName evidence="4">Htaa domain protein</fullName>
    </recommendedName>
</protein>
<proteinExistence type="predicted"/>
<gene>
    <name evidence="2" type="ORF">STSU_020075</name>
</gene>
<name>A0A7G3UFK2_STRT9</name>
<dbReference type="InterPro" id="IPR006311">
    <property type="entry name" value="TAT_signal"/>
</dbReference>
<dbReference type="RefSeq" id="WP_130585100.1">
    <property type="nucleotide sequence ID" value="NZ_CP029159.1"/>
</dbReference>
<keyword evidence="3" id="KW-1185">Reference proteome</keyword>